<feature type="compositionally biased region" description="Basic and acidic residues" evidence="2">
    <location>
        <begin position="345"/>
        <end position="369"/>
    </location>
</feature>
<feature type="compositionally biased region" description="Basic and acidic residues" evidence="2">
    <location>
        <begin position="61"/>
        <end position="73"/>
    </location>
</feature>
<reference evidence="3" key="1">
    <citation type="submission" date="2022-07" db="EMBL/GenBank/DDBJ databases">
        <title>Genome Sequence of Leucocoprinus birnbaumii.</title>
        <authorList>
            <person name="Buettner E."/>
        </authorList>
    </citation>
    <scope>NUCLEOTIDE SEQUENCE</scope>
    <source>
        <strain evidence="3">VT141</strain>
    </source>
</reference>
<comment type="caution">
    <text evidence="3">The sequence shown here is derived from an EMBL/GenBank/DDBJ whole genome shotgun (WGS) entry which is preliminary data.</text>
</comment>
<dbReference type="Proteomes" id="UP001213000">
    <property type="component" value="Unassembled WGS sequence"/>
</dbReference>
<evidence type="ECO:0000313" key="4">
    <source>
        <dbReference type="Proteomes" id="UP001213000"/>
    </source>
</evidence>
<feature type="compositionally biased region" description="Acidic residues" evidence="2">
    <location>
        <begin position="97"/>
        <end position="106"/>
    </location>
</feature>
<protein>
    <submittedName>
        <fullName evidence="3">Uncharacterized protein</fullName>
    </submittedName>
</protein>
<proteinExistence type="predicted"/>
<name>A0AAD5VS04_9AGAR</name>
<organism evidence="3 4">
    <name type="scientific">Leucocoprinus birnbaumii</name>
    <dbReference type="NCBI Taxonomy" id="56174"/>
    <lineage>
        <taxon>Eukaryota</taxon>
        <taxon>Fungi</taxon>
        <taxon>Dikarya</taxon>
        <taxon>Basidiomycota</taxon>
        <taxon>Agaricomycotina</taxon>
        <taxon>Agaricomycetes</taxon>
        <taxon>Agaricomycetidae</taxon>
        <taxon>Agaricales</taxon>
        <taxon>Agaricineae</taxon>
        <taxon>Agaricaceae</taxon>
        <taxon>Leucocoprinus</taxon>
    </lineage>
</organism>
<sequence>MRLSPLYVTGFEWRVFPWFFFIAIWNLLDHYTMSSVISQQGPSSSSRQHHHDMPIQLRQTASERHAPPEKQERWSQISASRHRPSSAGAVEVIPPEPDVEDVEEPQSEPWHHSRRVRQRLDRLGQSERDLKLEQQKDHILWLLKAERDLVDRCKELDDEIQEMRGKLERRNIQRKELKGITEELAVAQRFLSTADSLSQAEVVRAMEALNEEIFQLTSIAADKIQIQDQQYPTEEELDAEVDPRYRRIWSQNDQAVAGRWRSITSQSTDDPPPEVQERLLDKCVRALTALPVLCGYIHDQKSYEELLNDFYERLKPLLEKCLRFRRTLKEEIVSMDVRPFFVDSGETHNPSRSDLEYEDGDQPKEEKRDHCLFPRNGFVLGSVLAGCGREGRPEASGDFEVKGDS</sequence>
<dbReference type="EMBL" id="JANIEX010000362">
    <property type="protein sequence ID" value="KAJ3568181.1"/>
    <property type="molecule type" value="Genomic_DNA"/>
</dbReference>
<dbReference type="AlphaFoldDB" id="A0AAD5VS04"/>
<evidence type="ECO:0000256" key="2">
    <source>
        <dbReference type="SAM" id="MobiDB-lite"/>
    </source>
</evidence>
<feature type="region of interest" description="Disordered" evidence="2">
    <location>
        <begin position="60"/>
        <end position="115"/>
    </location>
</feature>
<feature type="region of interest" description="Disordered" evidence="2">
    <location>
        <begin position="343"/>
        <end position="369"/>
    </location>
</feature>
<evidence type="ECO:0000313" key="3">
    <source>
        <dbReference type="EMBL" id="KAJ3568181.1"/>
    </source>
</evidence>
<evidence type="ECO:0000256" key="1">
    <source>
        <dbReference type="SAM" id="Coils"/>
    </source>
</evidence>
<keyword evidence="1" id="KW-0175">Coiled coil</keyword>
<keyword evidence="4" id="KW-1185">Reference proteome</keyword>
<accession>A0AAD5VS04</accession>
<feature type="coiled-coil region" evidence="1">
    <location>
        <begin position="146"/>
        <end position="173"/>
    </location>
</feature>
<gene>
    <name evidence="3" type="ORF">NP233_g5881</name>
</gene>